<feature type="region of interest" description="Disordered" evidence="2">
    <location>
        <begin position="566"/>
        <end position="602"/>
    </location>
</feature>
<dbReference type="EMBL" id="CALTRL010000282">
    <property type="protein sequence ID" value="CAH7667373.1"/>
    <property type="molecule type" value="Genomic_DNA"/>
</dbReference>
<comment type="caution">
    <text evidence="3">The sequence shown here is derived from an EMBL/GenBank/DDBJ whole genome shotgun (WGS) entry which is preliminary data.</text>
</comment>
<evidence type="ECO:0000313" key="4">
    <source>
        <dbReference type="Proteomes" id="UP001153365"/>
    </source>
</evidence>
<dbReference type="AlphaFoldDB" id="A0AAV0AGZ9"/>
<organism evidence="3 4">
    <name type="scientific">Phakopsora pachyrhizi</name>
    <name type="common">Asian soybean rust disease fungus</name>
    <dbReference type="NCBI Taxonomy" id="170000"/>
    <lineage>
        <taxon>Eukaryota</taxon>
        <taxon>Fungi</taxon>
        <taxon>Dikarya</taxon>
        <taxon>Basidiomycota</taxon>
        <taxon>Pucciniomycotina</taxon>
        <taxon>Pucciniomycetes</taxon>
        <taxon>Pucciniales</taxon>
        <taxon>Phakopsoraceae</taxon>
        <taxon>Phakopsora</taxon>
    </lineage>
</organism>
<evidence type="ECO:0000256" key="2">
    <source>
        <dbReference type="SAM" id="MobiDB-lite"/>
    </source>
</evidence>
<evidence type="ECO:0000313" key="3">
    <source>
        <dbReference type="EMBL" id="CAH7667373.1"/>
    </source>
</evidence>
<keyword evidence="4" id="KW-1185">Reference proteome</keyword>
<name>A0AAV0AGZ9_PHAPC</name>
<dbReference type="CDD" id="cd22744">
    <property type="entry name" value="OTU"/>
    <property type="match status" value="1"/>
</dbReference>
<protein>
    <recommendedName>
        <fullName evidence="5">OTU domain-containing protein</fullName>
    </recommendedName>
</protein>
<feature type="region of interest" description="Disordered" evidence="2">
    <location>
        <begin position="368"/>
        <end position="446"/>
    </location>
</feature>
<accession>A0AAV0AGZ9</accession>
<reference evidence="3" key="1">
    <citation type="submission" date="2022-06" db="EMBL/GenBank/DDBJ databases">
        <authorList>
            <consortium name="SYNGENTA / RWTH Aachen University"/>
        </authorList>
    </citation>
    <scope>NUCLEOTIDE SEQUENCE</scope>
</reference>
<gene>
    <name evidence="3" type="ORF">PPACK8108_LOCUS1762</name>
</gene>
<dbReference type="Proteomes" id="UP001153365">
    <property type="component" value="Unassembled WGS sequence"/>
</dbReference>
<feature type="compositionally biased region" description="Basic and acidic residues" evidence="2">
    <location>
        <begin position="425"/>
        <end position="446"/>
    </location>
</feature>
<feature type="compositionally biased region" description="Polar residues" evidence="2">
    <location>
        <begin position="591"/>
        <end position="602"/>
    </location>
</feature>
<feature type="coiled-coil region" evidence="1">
    <location>
        <begin position="506"/>
        <end position="550"/>
    </location>
</feature>
<keyword evidence="1" id="KW-0175">Coiled coil</keyword>
<feature type="compositionally biased region" description="Polar residues" evidence="2">
    <location>
        <begin position="391"/>
        <end position="424"/>
    </location>
</feature>
<evidence type="ECO:0000256" key="1">
    <source>
        <dbReference type="SAM" id="Coils"/>
    </source>
</evidence>
<sequence length="811" mass="93089">MMNGFELISILLSRNSQGTVDEVKKQIELGLLGSSKGRIQLVVLMNLHLKFRNKERTKEIQDLSQRAFDKSNPEDQGLMKWELKIRGRYQCLGWLVQGSDDPGWEGQYKKLELHEGTWPLKPLRQSGIINSKLIQPYNDSLRERSSMDSFKMIDEGELITPPVNRTTRDSKLVCVRRQIKKGRSGLGWCDQKLVGGICSRFKFRFWRKMVVMCCLHKKISQFALLKLQQQQDIMTQGNQEPCSEKLNKFNSMEAPFKLSDVHHKWHLIVQSAMEKKTEDLITEELAKKDFENFESFFKQFPAFRRRELIGDFYEMCNGYYRLQPAGVTSVVPNPRGRPAIQFPGATKKSMQRDMCRFEVEDAITAHKKNLEEHERRKPLKAPMPSAPIVNPGTSKSYNLRTRTQNPPNTIPNSPFYTRGSTTRRTSFDGKRVQKNEDSPSKPLQELKDLYHSPYIRDALIASPSFKSRVNKEKNQDQESKFWVERTIVKNLYQSAVVKASLSEFAASSSKEDISRLENLRKEHEKASKLKEEADEKLKVLRSLKKEADDDLFDLVSRKTSMSRRTSVFGSSLPTRMPSISAGSTTDKRKISPTSYETVTQGSLIKPRTEHEELMRYIPQPLQRLIKKIDNPPKDGDCGYTCVAWSSGQGRGISTPKKIRKHVSAELKKDKKMYEVIEGRNIDEDIRNTQAGKSAGVAGWLKMPLFGYAVANHLRKPFYYFSLDSMHTYLPTSSSYSGYPPFCMAFVNSNHYVVLHFKKVNGSIPALLIDGWWLRKSSSRNKNVWLQSLENDLKLFQKLMPSFSGGAVINLD</sequence>
<evidence type="ECO:0008006" key="5">
    <source>
        <dbReference type="Google" id="ProtNLM"/>
    </source>
</evidence>
<proteinExistence type="predicted"/>